<evidence type="ECO:0000256" key="8">
    <source>
        <dbReference type="ARBA" id="ARBA00022694"/>
    </source>
</evidence>
<evidence type="ECO:0000256" key="7">
    <source>
        <dbReference type="ARBA" id="ARBA00022664"/>
    </source>
</evidence>
<dbReference type="RefSeq" id="WP_011381070.1">
    <property type="nucleotide sequence ID" value="NC_007614.1"/>
</dbReference>
<evidence type="ECO:0000313" key="18">
    <source>
        <dbReference type="EMBL" id="ABB75050.1"/>
    </source>
</evidence>
<dbReference type="FunFam" id="1.10.1520.10:FF:000001">
    <property type="entry name" value="Ribonuclease 3"/>
    <property type="match status" value="1"/>
</dbReference>
<dbReference type="PANTHER" id="PTHR11207">
    <property type="entry name" value="RIBONUCLEASE III"/>
    <property type="match status" value="1"/>
</dbReference>
<evidence type="ECO:0000256" key="14">
    <source>
        <dbReference type="ARBA" id="ARBA00022884"/>
    </source>
</evidence>
<dbReference type="HAMAP" id="MF_00104">
    <property type="entry name" value="RNase_III"/>
    <property type="match status" value="1"/>
</dbReference>
<evidence type="ECO:0000256" key="11">
    <source>
        <dbReference type="ARBA" id="ARBA00022759"/>
    </source>
</evidence>
<dbReference type="Pfam" id="PF00035">
    <property type="entry name" value="dsrm"/>
    <property type="match status" value="1"/>
</dbReference>
<keyword evidence="15" id="KW-0699">rRNA-binding</keyword>
<keyword evidence="20" id="KW-1185">Reference proteome</keyword>
<dbReference type="EMBL" id="CP000103">
    <property type="protein sequence ID" value="ABB75050.1"/>
    <property type="molecule type" value="Genomic_DNA"/>
</dbReference>
<dbReference type="SUPFAM" id="SSF54768">
    <property type="entry name" value="dsRNA-binding domain-like"/>
    <property type="match status" value="1"/>
</dbReference>
<keyword evidence="7 15" id="KW-0507">mRNA processing</keyword>
<proteinExistence type="inferred from homology"/>
<evidence type="ECO:0000313" key="21">
    <source>
        <dbReference type="Proteomes" id="UP000236751"/>
    </source>
</evidence>
<evidence type="ECO:0000313" key="19">
    <source>
        <dbReference type="EMBL" id="SEF83862.1"/>
    </source>
</evidence>
<evidence type="ECO:0000256" key="13">
    <source>
        <dbReference type="ARBA" id="ARBA00022842"/>
    </source>
</evidence>
<dbReference type="Proteomes" id="UP000002718">
    <property type="component" value="Chromosome"/>
</dbReference>
<dbReference type="GO" id="GO:0006397">
    <property type="term" value="P:mRNA processing"/>
    <property type="evidence" value="ECO:0007669"/>
    <property type="project" value="UniProtKB-UniRule"/>
</dbReference>
<dbReference type="Gene3D" id="3.30.160.20">
    <property type="match status" value="1"/>
</dbReference>
<dbReference type="GO" id="GO:0005737">
    <property type="term" value="C:cytoplasm"/>
    <property type="evidence" value="ECO:0007669"/>
    <property type="project" value="UniProtKB-SubCell"/>
</dbReference>
<dbReference type="PROSITE" id="PS50137">
    <property type="entry name" value="DS_RBD"/>
    <property type="match status" value="1"/>
</dbReference>
<evidence type="ECO:0000256" key="10">
    <source>
        <dbReference type="ARBA" id="ARBA00022723"/>
    </source>
</evidence>
<dbReference type="InterPro" id="IPR014720">
    <property type="entry name" value="dsRBD_dom"/>
</dbReference>
<dbReference type="GO" id="GO:0042802">
    <property type="term" value="F:identical protein binding"/>
    <property type="evidence" value="ECO:0007669"/>
    <property type="project" value="UniProtKB-ARBA"/>
</dbReference>
<dbReference type="SUPFAM" id="SSF69065">
    <property type="entry name" value="RNase III domain-like"/>
    <property type="match status" value="1"/>
</dbReference>
<evidence type="ECO:0000256" key="3">
    <source>
        <dbReference type="ARBA" id="ARBA00010183"/>
    </source>
</evidence>
<feature type="binding site" evidence="15">
    <location>
        <position position="45"/>
    </location>
    <ligand>
        <name>Mg(2+)</name>
        <dbReference type="ChEBI" id="CHEBI:18420"/>
    </ligand>
</feature>
<feature type="active site" evidence="15">
    <location>
        <position position="49"/>
    </location>
</feature>
<evidence type="ECO:0000259" key="17">
    <source>
        <dbReference type="PROSITE" id="PS50142"/>
    </source>
</evidence>
<dbReference type="CDD" id="cd00593">
    <property type="entry name" value="RIBOc"/>
    <property type="match status" value="1"/>
</dbReference>
<dbReference type="PROSITE" id="PS00517">
    <property type="entry name" value="RNASE_3_1"/>
    <property type="match status" value="1"/>
</dbReference>
<reference evidence="18 20" key="3">
    <citation type="journal article" date="2008" name="Appl. Environ. Microbiol.">
        <title>Complete genome sequence of Nitrosospira multiformis, an ammonia-oxidizing bacterium from the soil environment.</title>
        <authorList>
            <person name="Norton J.M."/>
            <person name="Klotz M.G."/>
            <person name="Stein L.Y."/>
            <person name="Arp D.J."/>
            <person name="Bottomley P.J."/>
            <person name="Chain P.S."/>
            <person name="Hauser L.J."/>
            <person name="Land M.L."/>
            <person name="Larimer F.W."/>
            <person name="Shin M.W."/>
            <person name="Starkenburg S.R."/>
        </authorList>
    </citation>
    <scope>NUCLEOTIDE SEQUENCE [LARGE SCALE GENOMIC DNA]</scope>
    <source>
        <strain evidence="18">ATCC 25196</strain>
        <strain evidence="20">ATCC 25196 / NCIMB 11849 / C 71</strain>
    </source>
</reference>
<dbReference type="GO" id="GO:0046872">
    <property type="term" value="F:metal ion binding"/>
    <property type="evidence" value="ECO:0007669"/>
    <property type="project" value="UniProtKB-KW"/>
</dbReference>
<dbReference type="FunFam" id="3.30.160.20:FF:000003">
    <property type="entry name" value="Ribonuclease 3"/>
    <property type="match status" value="1"/>
</dbReference>
<protein>
    <recommendedName>
        <fullName evidence="15">Ribonuclease 3</fullName>
        <ecNumber evidence="15">3.1.26.3</ecNumber>
    </recommendedName>
    <alternativeName>
        <fullName evidence="15">Ribonuclease III</fullName>
        <shortName evidence="15">RNase III</shortName>
    </alternativeName>
</protein>
<feature type="domain" description="DRBM" evidence="16">
    <location>
        <begin position="159"/>
        <end position="229"/>
    </location>
</feature>
<dbReference type="NCBIfam" id="TIGR02191">
    <property type="entry name" value="RNaseIII"/>
    <property type="match status" value="1"/>
</dbReference>
<reference evidence="19 21" key="4">
    <citation type="submission" date="2016-10" db="EMBL/GenBank/DDBJ databases">
        <authorList>
            <person name="de Groot N.N."/>
        </authorList>
    </citation>
    <scope>NUCLEOTIDE SEQUENCE [LARGE SCALE GENOMIC DNA]</scope>
    <source>
        <strain evidence="19 21">Nl13</strain>
    </source>
</reference>
<sequence>MGTAYRNTESAALCRKLGYTFRRPELLRQALTHRSHSIPHNERLEFLGDAVLNCAVAGLIFHHFPDLSEGSLSRIRANLVNQKMLAELAQTLELGKLIRFGEGELKSGGDKRPSILADALEAVIGAIYLDAGFEQAEKTVENLFIPSLGELNTHALGKDPKTLLQEYLQSRKLALPRYAVVATRGEAHQQQFQVECVISRPQIRTLGEGTSRRSAEQHAARQAYEQLQSH</sequence>
<dbReference type="Pfam" id="PF14622">
    <property type="entry name" value="Ribonucleas_3_3"/>
    <property type="match status" value="1"/>
</dbReference>
<dbReference type="GO" id="GO:0010468">
    <property type="term" value="P:regulation of gene expression"/>
    <property type="evidence" value="ECO:0007669"/>
    <property type="project" value="TreeGrafter"/>
</dbReference>
<keyword evidence="9 15" id="KW-0540">Nuclease</keyword>
<feature type="binding site" evidence="15">
    <location>
        <position position="121"/>
    </location>
    <ligand>
        <name>Mg(2+)</name>
        <dbReference type="ChEBI" id="CHEBI:18420"/>
    </ligand>
</feature>
<feature type="active site" evidence="15">
    <location>
        <position position="121"/>
    </location>
</feature>
<keyword evidence="8 15" id="KW-0819">tRNA processing</keyword>
<dbReference type="GO" id="GO:0019843">
    <property type="term" value="F:rRNA binding"/>
    <property type="evidence" value="ECO:0007669"/>
    <property type="project" value="UniProtKB-KW"/>
</dbReference>
<reference evidence="18" key="2">
    <citation type="submission" date="2005-08" db="EMBL/GenBank/DDBJ databases">
        <title>Complete sequence of Chromosome 1 of Nitrosospira multiformis ATCC 25196.</title>
        <authorList>
            <consortium name="US DOE Joint Genome Institute"/>
            <person name="Copeland A."/>
            <person name="Lucas S."/>
            <person name="Lapidus A."/>
            <person name="Barry K."/>
            <person name="Detter J.C."/>
            <person name="Glavina T."/>
            <person name="Hammon N."/>
            <person name="Israni S."/>
            <person name="Pitluck S."/>
            <person name="Chain P."/>
            <person name="Malfatti S."/>
            <person name="Shin M."/>
            <person name="Vergez L."/>
            <person name="Schmutz J."/>
            <person name="Larimer F."/>
            <person name="Land M."/>
            <person name="Hauser L."/>
            <person name="Kyrpides N."/>
            <person name="Lykidis A."/>
            <person name="Richardson P."/>
        </authorList>
    </citation>
    <scope>NUCLEOTIDE SEQUENCE</scope>
    <source>
        <strain evidence="18">ATCC 25196</strain>
    </source>
</reference>
<comment type="subcellular location">
    <subcellularLocation>
        <location evidence="2 15">Cytoplasm</location>
    </subcellularLocation>
</comment>
<comment type="catalytic activity">
    <reaction evidence="1 15">
        <text>Endonucleolytic cleavage to 5'-phosphomonoester.</text>
        <dbReference type="EC" id="3.1.26.3"/>
    </reaction>
</comment>
<dbReference type="CDD" id="cd10845">
    <property type="entry name" value="DSRM_RNAse_III_family"/>
    <property type="match status" value="1"/>
</dbReference>
<dbReference type="EMBL" id="FNVK01000011">
    <property type="protein sequence ID" value="SEF83862.1"/>
    <property type="molecule type" value="Genomic_DNA"/>
</dbReference>
<dbReference type="SMART" id="SM00535">
    <property type="entry name" value="RIBOc"/>
    <property type="match status" value="1"/>
</dbReference>
<evidence type="ECO:0000256" key="4">
    <source>
        <dbReference type="ARBA" id="ARBA00011738"/>
    </source>
</evidence>
<dbReference type="GO" id="GO:0006364">
    <property type="term" value="P:rRNA processing"/>
    <property type="evidence" value="ECO:0007669"/>
    <property type="project" value="UniProtKB-UniRule"/>
</dbReference>
<dbReference type="PROSITE" id="PS50142">
    <property type="entry name" value="RNASE_3_2"/>
    <property type="match status" value="1"/>
</dbReference>
<dbReference type="EC" id="3.1.26.3" evidence="15"/>
<evidence type="ECO:0000256" key="12">
    <source>
        <dbReference type="ARBA" id="ARBA00022801"/>
    </source>
</evidence>
<dbReference type="KEGG" id="nmu:Nmul_A1753"/>
<comment type="similarity">
    <text evidence="3">Belongs to the ribonuclease III family.</text>
</comment>
<dbReference type="AlphaFoldDB" id="Q2Y871"/>
<dbReference type="GO" id="GO:0003725">
    <property type="term" value="F:double-stranded RNA binding"/>
    <property type="evidence" value="ECO:0007669"/>
    <property type="project" value="TreeGrafter"/>
</dbReference>
<name>Q2Y871_NITMU</name>
<comment type="function">
    <text evidence="15">Digests double-stranded RNA. Involved in the processing of primary rRNA transcript to yield the immediate precursors to the large and small rRNAs (23S and 16S). Processes some mRNAs, and tRNAs when they are encoded in the rRNA operon. Processes pre-crRNA and tracrRNA of type II CRISPR loci if present in the organism.</text>
</comment>
<dbReference type="SMART" id="SM00358">
    <property type="entry name" value="DSRM"/>
    <property type="match status" value="1"/>
</dbReference>
<dbReference type="InterPro" id="IPR036389">
    <property type="entry name" value="RNase_III_sf"/>
</dbReference>
<keyword evidence="13 15" id="KW-0460">Magnesium</keyword>
<accession>Q2Y871</accession>
<evidence type="ECO:0000256" key="15">
    <source>
        <dbReference type="HAMAP-Rule" id="MF_00104"/>
    </source>
</evidence>
<keyword evidence="11 15" id="KW-0255">Endonuclease</keyword>
<dbReference type="GO" id="GO:0008033">
    <property type="term" value="P:tRNA processing"/>
    <property type="evidence" value="ECO:0007669"/>
    <property type="project" value="UniProtKB-KW"/>
</dbReference>
<organism evidence="18 20">
    <name type="scientific">Nitrosospira multiformis (strain ATCC 25196 / NCIMB 11849 / C 71)</name>
    <dbReference type="NCBI Taxonomy" id="323848"/>
    <lineage>
        <taxon>Bacteria</taxon>
        <taxon>Pseudomonadati</taxon>
        <taxon>Pseudomonadota</taxon>
        <taxon>Betaproteobacteria</taxon>
        <taxon>Nitrosomonadales</taxon>
        <taxon>Nitrosomonadaceae</taxon>
        <taxon>Nitrosospira</taxon>
    </lineage>
</organism>
<evidence type="ECO:0000256" key="2">
    <source>
        <dbReference type="ARBA" id="ARBA00004496"/>
    </source>
</evidence>
<dbReference type="HOGENOM" id="CLU_000907_1_1_4"/>
<evidence type="ECO:0000259" key="16">
    <source>
        <dbReference type="PROSITE" id="PS50137"/>
    </source>
</evidence>
<evidence type="ECO:0000313" key="20">
    <source>
        <dbReference type="Proteomes" id="UP000002718"/>
    </source>
</evidence>
<gene>
    <name evidence="15" type="primary">rnc</name>
    <name evidence="18" type="ordered locus">Nmul_A1753</name>
    <name evidence="19" type="ORF">SAMN05216403_11122</name>
</gene>
<feature type="binding site" evidence="15">
    <location>
        <position position="118"/>
    </location>
    <ligand>
        <name>Mg(2+)</name>
        <dbReference type="ChEBI" id="CHEBI:18420"/>
    </ligand>
</feature>
<dbReference type="OrthoDB" id="9805026at2"/>
<evidence type="ECO:0000256" key="1">
    <source>
        <dbReference type="ARBA" id="ARBA00000109"/>
    </source>
</evidence>
<dbReference type="PANTHER" id="PTHR11207:SF0">
    <property type="entry name" value="RIBONUCLEASE 3"/>
    <property type="match status" value="1"/>
</dbReference>
<keyword evidence="5 15" id="KW-0963">Cytoplasm</keyword>
<reference evidence="20" key="1">
    <citation type="submission" date="2005-08" db="EMBL/GenBank/DDBJ databases">
        <title>Complete sequence of chromosome 1 of Nitrosospira multiformis ATCC 25196.</title>
        <authorList>
            <person name="Copeland A."/>
            <person name="Lucas S."/>
            <person name="Lapidus A."/>
            <person name="Barry K."/>
            <person name="Detter J.C."/>
            <person name="Glavina T."/>
            <person name="Hammon N."/>
            <person name="Israni S."/>
            <person name="Pitluck S."/>
            <person name="Chain P."/>
            <person name="Malfatti S."/>
            <person name="Shin M."/>
            <person name="Vergez L."/>
            <person name="Schmutz J."/>
            <person name="Larimer F."/>
            <person name="Land M."/>
            <person name="Hauser L."/>
            <person name="Kyrpides N."/>
            <person name="Lykidis A."/>
            <person name="Richardson P."/>
        </authorList>
    </citation>
    <scope>NUCLEOTIDE SEQUENCE [LARGE SCALE GENOMIC DNA]</scope>
    <source>
        <strain evidence="20">ATCC 25196 / NCIMB 11849 / C 71</strain>
    </source>
</reference>
<dbReference type="InterPro" id="IPR000999">
    <property type="entry name" value="RNase_III_dom"/>
</dbReference>
<dbReference type="GO" id="GO:0004525">
    <property type="term" value="F:ribonuclease III activity"/>
    <property type="evidence" value="ECO:0007669"/>
    <property type="project" value="UniProtKB-UniRule"/>
</dbReference>
<keyword evidence="10 15" id="KW-0479">Metal-binding</keyword>
<evidence type="ECO:0000256" key="6">
    <source>
        <dbReference type="ARBA" id="ARBA00022552"/>
    </source>
</evidence>
<keyword evidence="6 15" id="KW-0698">rRNA processing</keyword>
<dbReference type="InterPro" id="IPR011907">
    <property type="entry name" value="RNase_III"/>
</dbReference>
<keyword evidence="14 15" id="KW-0694">RNA-binding</keyword>
<comment type="subunit">
    <text evidence="4 15">Homodimer.</text>
</comment>
<feature type="domain" description="RNase III" evidence="17">
    <location>
        <begin position="10"/>
        <end position="132"/>
    </location>
</feature>
<comment type="cofactor">
    <cofactor evidence="15">
        <name>Mg(2+)</name>
        <dbReference type="ChEBI" id="CHEBI:18420"/>
    </cofactor>
</comment>
<dbReference type="STRING" id="323848.Nmul_A1753"/>
<dbReference type="Proteomes" id="UP000236751">
    <property type="component" value="Unassembled WGS sequence"/>
</dbReference>
<keyword evidence="12 15" id="KW-0378">Hydrolase</keyword>
<evidence type="ECO:0000256" key="9">
    <source>
        <dbReference type="ARBA" id="ARBA00022722"/>
    </source>
</evidence>
<dbReference type="eggNOG" id="COG0571">
    <property type="taxonomic scope" value="Bacteria"/>
</dbReference>
<dbReference type="Gene3D" id="1.10.1520.10">
    <property type="entry name" value="Ribonuclease III domain"/>
    <property type="match status" value="1"/>
</dbReference>
<evidence type="ECO:0000256" key="5">
    <source>
        <dbReference type="ARBA" id="ARBA00022490"/>
    </source>
</evidence>